<dbReference type="InterPro" id="IPR033900">
    <property type="entry name" value="Gram_neg_porin_domain"/>
</dbReference>
<keyword evidence="9" id="KW-0472">Membrane</keyword>
<keyword evidence="10" id="KW-0998">Cell outer membrane</keyword>
<evidence type="ECO:0000256" key="7">
    <source>
        <dbReference type="ARBA" id="ARBA00023065"/>
    </source>
</evidence>
<dbReference type="Pfam" id="PF13609">
    <property type="entry name" value="Porin_4"/>
    <property type="match status" value="1"/>
</dbReference>
<reference evidence="14" key="1">
    <citation type="submission" date="2020-01" db="EMBL/GenBank/DDBJ databases">
        <title>Phosphoaccumulans saitamaens gen. nov., sp. nov., a polyphosphate accumulating bacterium isolated from surface river water.</title>
        <authorList>
            <person name="Watanabe K."/>
            <person name="Suda W."/>
        </authorList>
    </citation>
    <scope>NUCLEOTIDE SEQUENCE [LARGE SCALE GENOMIC DNA]</scope>
    <source>
        <strain evidence="14">ICHIAU1</strain>
    </source>
</reference>
<evidence type="ECO:0000313" key="14">
    <source>
        <dbReference type="Proteomes" id="UP000463961"/>
    </source>
</evidence>
<dbReference type="PANTHER" id="PTHR34501">
    <property type="entry name" value="PROTEIN YDDL-RELATED"/>
    <property type="match status" value="1"/>
</dbReference>
<evidence type="ECO:0000256" key="6">
    <source>
        <dbReference type="ARBA" id="ARBA00022729"/>
    </source>
</evidence>
<evidence type="ECO:0000259" key="12">
    <source>
        <dbReference type="Pfam" id="PF13609"/>
    </source>
</evidence>
<dbReference type="InterPro" id="IPR050298">
    <property type="entry name" value="Gram-neg_bact_OMP"/>
</dbReference>
<dbReference type="GO" id="GO:0009279">
    <property type="term" value="C:cell outer membrane"/>
    <property type="evidence" value="ECO:0007669"/>
    <property type="project" value="UniProtKB-SubCell"/>
</dbReference>
<feature type="domain" description="Porin" evidence="12">
    <location>
        <begin position="7"/>
        <end position="385"/>
    </location>
</feature>
<proteinExistence type="predicted"/>
<evidence type="ECO:0000256" key="2">
    <source>
        <dbReference type="ARBA" id="ARBA00011233"/>
    </source>
</evidence>
<dbReference type="RefSeq" id="WP_162049128.1">
    <property type="nucleotide sequence ID" value="NZ_AP022345.1"/>
</dbReference>
<protein>
    <submittedName>
        <fullName evidence="13">Membrane protein</fullName>
    </submittedName>
</protein>
<keyword evidence="6 11" id="KW-0732">Signal</keyword>
<sequence length="417" mass="42770">MQKKLIALAVAGLSTAAFAQTNVTIYGVADVSAQGYNMTQSNGANAKPAGGSFNMTNNSSLLGFKGTEDLGNGLKGLFQVETNVNLTGGAAGVQANTGNSAFGSLRDTYVGLNSKYGTVMAGYLSTPFRSALNSFDVMPGATGVGRIENMMGTTRFGNAFSNGAPSTGTGYVQGASSVRATALAYAIPTLYGINGSIAYTGSNNNGGSNQVTITEGSNTATNLVPQSALSMNLGWSGYGVDIKGAFQQAKINNTTGVSYSTTAGGTTTTAASNNSYQAYTSYLIGAAYTGVPGLKAAVVYNRNTLGLNANGADSVAAKGSNNQIWAGVSYRFGNNEPRLSYVNSSNTSGFDNSQDGGRQITANWGYYLSKRTQVYGLVSQVKNNANGVWNFGGTGSNLAPTGGQSLLTYGAGMRTNF</sequence>
<keyword evidence="3" id="KW-0813">Transport</keyword>
<organism evidence="13 14">
    <name type="scientific">Fluviibacter phosphoraccumulans</name>
    <dbReference type="NCBI Taxonomy" id="1751046"/>
    <lineage>
        <taxon>Bacteria</taxon>
        <taxon>Pseudomonadati</taxon>
        <taxon>Pseudomonadota</taxon>
        <taxon>Betaproteobacteria</taxon>
        <taxon>Rhodocyclales</taxon>
        <taxon>Fluviibacteraceae</taxon>
        <taxon>Fluviibacter</taxon>
    </lineage>
</organism>
<dbReference type="GO" id="GO:0046930">
    <property type="term" value="C:pore complex"/>
    <property type="evidence" value="ECO:0007669"/>
    <property type="project" value="UniProtKB-KW"/>
</dbReference>
<dbReference type="GO" id="GO:0006811">
    <property type="term" value="P:monoatomic ion transport"/>
    <property type="evidence" value="ECO:0007669"/>
    <property type="project" value="UniProtKB-KW"/>
</dbReference>
<keyword evidence="4" id="KW-1134">Transmembrane beta strand</keyword>
<evidence type="ECO:0000313" key="13">
    <source>
        <dbReference type="EMBL" id="BBU67913.1"/>
    </source>
</evidence>
<dbReference type="SUPFAM" id="SSF56935">
    <property type="entry name" value="Porins"/>
    <property type="match status" value="1"/>
</dbReference>
<keyword evidence="7" id="KW-0406">Ion transport</keyword>
<evidence type="ECO:0000256" key="10">
    <source>
        <dbReference type="ARBA" id="ARBA00023237"/>
    </source>
</evidence>
<evidence type="ECO:0000256" key="8">
    <source>
        <dbReference type="ARBA" id="ARBA00023114"/>
    </source>
</evidence>
<evidence type="ECO:0000256" key="3">
    <source>
        <dbReference type="ARBA" id="ARBA00022448"/>
    </source>
</evidence>
<dbReference type="Proteomes" id="UP000463961">
    <property type="component" value="Chromosome"/>
</dbReference>
<dbReference type="OrthoDB" id="5289162at2"/>
<dbReference type="InterPro" id="IPR023614">
    <property type="entry name" value="Porin_dom_sf"/>
</dbReference>
<evidence type="ECO:0000256" key="5">
    <source>
        <dbReference type="ARBA" id="ARBA00022692"/>
    </source>
</evidence>
<keyword evidence="5" id="KW-0812">Transmembrane</keyword>
<dbReference type="PANTHER" id="PTHR34501:SF9">
    <property type="entry name" value="MAJOR OUTER MEMBRANE PROTEIN P.IA"/>
    <property type="match status" value="1"/>
</dbReference>
<accession>A0A7R6TP40</accession>
<evidence type="ECO:0000256" key="1">
    <source>
        <dbReference type="ARBA" id="ARBA00004571"/>
    </source>
</evidence>
<dbReference type="CDD" id="cd00342">
    <property type="entry name" value="gram_neg_porins"/>
    <property type="match status" value="1"/>
</dbReference>
<dbReference type="Gene3D" id="2.40.160.10">
    <property type="entry name" value="Porin"/>
    <property type="match status" value="1"/>
</dbReference>
<comment type="subunit">
    <text evidence="2">Homotrimer.</text>
</comment>
<keyword evidence="14" id="KW-1185">Reference proteome</keyword>
<keyword evidence="8" id="KW-0626">Porin</keyword>
<evidence type="ECO:0000256" key="4">
    <source>
        <dbReference type="ARBA" id="ARBA00022452"/>
    </source>
</evidence>
<evidence type="ECO:0000256" key="9">
    <source>
        <dbReference type="ARBA" id="ARBA00023136"/>
    </source>
</evidence>
<dbReference type="EMBL" id="AP022345">
    <property type="protein sequence ID" value="BBU67913.1"/>
    <property type="molecule type" value="Genomic_DNA"/>
</dbReference>
<comment type="subcellular location">
    <subcellularLocation>
        <location evidence="1">Cell outer membrane</location>
        <topology evidence="1">Multi-pass membrane protein</topology>
    </subcellularLocation>
</comment>
<evidence type="ECO:0000256" key="11">
    <source>
        <dbReference type="SAM" id="SignalP"/>
    </source>
</evidence>
<gene>
    <name evidence="13" type="ORF">ICHIAU1_01960</name>
</gene>
<feature type="chain" id="PRO_5030823028" evidence="11">
    <location>
        <begin position="20"/>
        <end position="417"/>
    </location>
</feature>
<dbReference type="GO" id="GO:0015288">
    <property type="term" value="F:porin activity"/>
    <property type="evidence" value="ECO:0007669"/>
    <property type="project" value="UniProtKB-KW"/>
</dbReference>
<dbReference type="AlphaFoldDB" id="A0A7R6TP40"/>
<name>A0A7R6TP40_9RHOO</name>
<feature type="signal peptide" evidence="11">
    <location>
        <begin position="1"/>
        <end position="19"/>
    </location>
</feature>